<dbReference type="OrthoDB" id="1016065at2"/>
<dbReference type="EMBL" id="QKZT01000021">
    <property type="protein sequence ID" value="PZX48289.1"/>
    <property type="molecule type" value="Genomic_DNA"/>
</dbReference>
<dbReference type="RefSeq" id="WP_111322192.1">
    <property type="nucleotide sequence ID" value="NZ_QKZT01000021.1"/>
</dbReference>
<evidence type="ECO:0000313" key="1">
    <source>
        <dbReference type="EMBL" id="PZX48289.1"/>
    </source>
</evidence>
<gene>
    <name evidence="1" type="ORF">LV85_03699</name>
</gene>
<keyword evidence="2" id="KW-1185">Reference proteome</keyword>
<name>A0A2W7R2D7_9BACT</name>
<sequence>MKIYHFTCTLLSEVVLTTAAGSESPAKSLDYIPGAKFLGITSNELYDEASRDTQTLFHSGKVRFGNAYPNIDQKSFIPVPNVYFTEKGKGLESEVYLHHNVSKSDLQLKQSREGYIHINGKSSQQITLDQNFKLKSGYDAEKRRSEDSKMFGYFSLPVGSTWSFSVSDDTGEFENQIKNALTGERKIGRSKTAEYGLIKISFEKTTDVITSEEFASPFIIYALSDLCFLNDFGDTTSQPTSFQLTGDSTCEIDWNLSQLRTRIYQNWNGKRGARDADRIIIQKGSVFFVKGKNKLKSDFFDSGLGSFKAEGFGQVVVNPDFLSRNDAILPFTFEKIKIESDPLFSYPKEIQDQLNTQVDALKTIVKRGKASETIRTEVLKFKKDHQNEFKGVNNSQWGMLGGYASQALNADVFEKMVFDSETGALFRGASEQNWRTGRKRLHDKFLEVAKYDKLKAMLFIKKLVKEMPLKDHTK</sequence>
<comment type="caution">
    <text evidence="1">The sequence shown here is derived from an EMBL/GenBank/DDBJ whole genome shotgun (WGS) entry which is preliminary data.</text>
</comment>
<dbReference type="Proteomes" id="UP000248882">
    <property type="component" value="Unassembled WGS sequence"/>
</dbReference>
<evidence type="ECO:0000313" key="2">
    <source>
        <dbReference type="Proteomes" id="UP000248882"/>
    </source>
</evidence>
<dbReference type="AlphaFoldDB" id="A0A2W7R2D7"/>
<protein>
    <submittedName>
        <fullName evidence="1">Uncharacterized protein</fullName>
    </submittedName>
</protein>
<organism evidence="1 2">
    <name type="scientific">Algoriphagus chordae</name>
    <dbReference type="NCBI Taxonomy" id="237019"/>
    <lineage>
        <taxon>Bacteria</taxon>
        <taxon>Pseudomonadati</taxon>
        <taxon>Bacteroidota</taxon>
        <taxon>Cytophagia</taxon>
        <taxon>Cytophagales</taxon>
        <taxon>Cyclobacteriaceae</taxon>
        <taxon>Algoriphagus</taxon>
    </lineage>
</organism>
<accession>A0A2W7R2D7</accession>
<proteinExistence type="predicted"/>
<reference evidence="1 2" key="1">
    <citation type="submission" date="2018-06" db="EMBL/GenBank/DDBJ databases">
        <title>Genomic Encyclopedia of Archaeal and Bacterial Type Strains, Phase II (KMG-II): from individual species to whole genera.</title>
        <authorList>
            <person name="Goeker M."/>
        </authorList>
    </citation>
    <scope>NUCLEOTIDE SEQUENCE [LARGE SCALE GENOMIC DNA]</scope>
    <source>
        <strain evidence="1 2">DSM 19830</strain>
    </source>
</reference>